<dbReference type="InterPro" id="IPR027266">
    <property type="entry name" value="TrmE/GcvT-like"/>
</dbReference>
<dbReference type="InterPro" id="IPR042204">
    <property type="entry name" value="2Fe-2S-bd_N"/>
</dbReference>
<evidence type="ECO:0000313" key="7">
    <source>
        <dbReference type="EMBL" id="CCJ56379.1"/>
    </source>
</evidence>
<dbReference type="HOGENOM" id="CLU_011963_0_0_4"/>
<dbReference type="Gene3D" id="3.10.20.440">
    <property type="entry name" value="2Fe-2S iron-sulphur cluster binding domain, sarcosine oxidase, alpha subunit, N-terminal domain"/>
    <property type="match status" value="1"/>
</dbReference>
<dbReference type="InterPro" id="IPR041854">
    <property type="entry name" value="BFD-like_2Fe2S-bd_dom_sf"/>
</dbReference>
<evidence type="ECO:0000259" key="3">
    <source>
        <dbReference type="Pfam" id="PF01571"/>
    </source>
</evidence>
<dbReference type="Gene3D" id="3.50.50.60">
    <property type="entry name" value="FAD/NAD(P)-binding domain"/>
    <property type="match status" value="2"/>
</dbReference>
<gene>
    <name evidence="7" type="primary">soxA</name>
    <name evidence="7" type="ORF">BN112_4465</name>
</gene>
<dbReference type="InterPro" id="IPR013977">
    <property type="entry name" value="GcvT_C"/>
</dbReference>
<dbReference type="InterPro" id="IPR006277">
    <property type="entry name" value="Sarcosine_oxidase_asu"/>
</dbReference>
<dbReference type="Pfam" id="PF17806">
    <property type="entry name" value="SO_alpha_A3"/>
    <property type="match status" value="1"/>
</dbReference>
<dbReference type="Gene3D" id="1.10.10.1100">
    <property type="entry name" value="BFD-like [2Fe-2S]-binding domain"/>
    <property type="match status" value="1"/>
</dbReference>
<keyword evidence="2 7" id="KW-0560">Oxidoreductase</keyword>
<dbReference type="PRINTS" id="PR00469">
    <property type="entry name" value="PNDRDTASEII"/>
</dbReference>
<feature type="domain" description="Aminomethyltransferase C-terminal" evidence="5">
    <location>
        <begin position="889"/>
        <end position="971"/>
    </location>
</feature>
<dbReference type="NCBIfam" id="TIGR01372">
    <property type="entry name" value="soxA"/>
    <property type="match status" value="1"/>
</dbReference>
<dbReference type="PANTHER" id="PTHR43757">
    <property type="entry name" value="AMINOMETHYLTRANSFERASE"/>
    <property type="match status" value="1"/>
</dbReference>
<dbReference type="SUPFAM" id="SSF103025">
    <property type="entry name" value="Folate-binding domain"/>
    <property type="match status" value="1"/>
</dbReference>
<dbReference type="InterPro" id="IPR023753">
    <property type="entry name" value="FAD/NAD-binding_dom"/>
</dbReference>
<dbReference type="Gene3D" id="3.30.1360.120">
    <property type="entry name" value="Probable tRNA modification gtpase trme, domain 1"/>
    <property type="match status" value="1"/>
</dbReference>
<dbReference type="InterPro" id="IPR041117">
    <property type="entry name" value="SoxA_A3"/>
</dbReference>
<feature type="domain" description="FAD/NAD(P)-binding" evidence="4">
    <location>
        <begin position="170"/>
        <end position="425"/>
    </location>
</feature>
<dbReference type="SUPFAM" id="SSF51905">
    <property type="entry name" value="FAD/NAD(P)-binding domain"/>
    <property type="match status" value="1"/>
</dbReference>
<dbReference type="Pfam" id="PF08669">
    <property type="entry name" value="GCV_T_C"/>
    <property type="match status" value="1"/>
</dbReference>
<dbReference type="PRINTS" id="PR00368">
    <property type="entry name" value="FADPNR"/>
</dbReference>
<evidence type="ECO:0000313" key="8">
    <source>
        <dbReference type="Proteomes" id="UP000007564"/>
    </source>
</evidence>
<organism evidence="7 8">
    <name type="scientific">Bordetella bronchiseptica 253</name>
    <dbReference type="NCBI Taxonomy" id="568707"/>
    <lineage>
        <taxon>Bacteria</taxon>
        <taxon>Pseudomonadati</taxon>
        <taxon>Pseudomonadota</taxon>
        <taxon>Betaproteobacteria</taxon>
        <taxon>Burkholderiales</taxon>
        <taxon>Alcaligenaceae</taxon>
        <taxon>Bordetella</taxon>
    </lineage>
</organism>
<dbReference type="OrthoDB" id="5287468at2"/>
<dbReference type="KEGG" id="bbh:BN112_4465"/>
<feature type="domain" description="GCVT N-terminal" evidence="3">
    <location>
        <begin position="598"/>
        <end position="866"/>
    </location>
</feature>
<dbReference type="InterPro" id="IPR028896">
    <property type="entry name" value="GcvT/YgfZ/DmdA"/>
</dbReference>
<dbReference type="GO" id="GO:0008115">
    <property type="term" value="F:sarcosine oxidase activity"/>
    <property type="evidence" value="ECO:0007669"/>
    <property type="project" value="UniProtKB-EC"/>
</dbReference>
<evidence type="ECO:0000259" key="5">
    <source>
        <dbReference type="Pfam" id="PF08669"/>
    </source>
</evidence>
<dbReference type="Pfam" id="PF01571">
    <property type="entry name" value="GCV_T"/>
    <property type="match status" value="1"/>
</dbReference>
<feature type="domain" description="SoxA A3" evidence="6">
    <location>
        <begin position="500"/>
        <end position="582"/>
    </location>
</feature>
<evidence type="ECO:0000256" key="1">
    <source>
        <dbReference type="ARBA" id="ARBA00008609"/>
    </source>
</evidence>
<dbReference type="Pfam" id="PF13510">
    <property type="entry name" value="Fer2_4"/>
    <property type="match status" value="1"/>
</dbReference>
<sequence>MTQQYRLNHGGLVDRRRPLTFRFDGIQYQGYHGDTLASALLANGVHLVGRSFKYHRPRGIYTAGVEEMNALVDVLKEGQADPNTRATVVELEDGIEVSSQNRWPSLRFDVRSFHGMISRLIPAGFYYKTFMWPAKFWPKYEHMIRQAAGLGRAPLVRDRDRYEKQHAYCDVLVVGAGPAGLAAARSACQAGLRVLLVDEKSRVGGTLPGSNTEIEGVAGAKWATAVERELRESGHASVMLRTTAFGYYDHDTVALAQQCDTPANPHGATQRLWYVHAKQVVLAAGAIERPCVFANNDLPGVMLASAARTYCNEFGVAVGRRVLVLANNDSAYEAALDLKRAGIDIVGVVDQREAVSASLSETLASLRIPHHRGSTIKKATGRHRVRCAVIVDQSGLRQTVRCDTILVSGGWTPSVHLHSQSGGKVGYDADLSTFVPTSTKQHSLSIGACAGRLQLSECLADGASICAQMDGEAQGRGHPATPPKAEKLVIPPPLLGYRAGKRFIDIQDDVTVEDIELAARENFRSVEHLKRYTTLGMGTDQGKTSNVNGLTIMGALRSESPGAVGTTTFRPPYTPIRLGLLSGRHIDKHFSAVRVSPMHEWHVRNGAVMGPANLWLRPKAYLRGNESYAQAWQRECRNVRQDVGIVDVSTLGKIEVQGPDAGVFLDRVYANRISTLKVGKARYGVLLREDGIVFDDGTIARWGERLFILSTTTANAAAVMSHFEFLLATAWPTLRVRVTSVTDHYAQIALAGPKSREVLERLQISADVTDSALPHMAVCETVWNGLKLLIYRVSFSGERAYELAIAAAYGQRLWDQLLAVGAPFSIMPYGTEAMGALRIEKGHPAGPELDGRTTAADLGLGGLVKKEGAFVGKALLGREGLQAADRPTLVGLRSKSGAAIQSGSMLVLRAEVGAQELGWVASATYSPTLGQHIALGFLVNGANALGRSVLAWSALTSSQVEVEVVNPCFVDIERERLLG</sequence>
<dbReference type="InterPro" id="IPR006222">
    <property type="entry name" value="GCVT_N"/>
</dbReference>
<dbReference type="PANTHER" id="PTHR43757:SF2">
    <property type="entry name" value="AMINOMETHYLTRANSFERASE, MITOCHONDRIAL"/>
    <property type="match status" value="1"/>
</dbReference>
<dbReference type="Proteomes" id="UP000007564">
    <property type="component" value="Chromosome"/>
</dbReference>
<dbReference type="RefSeq" id="WP_015065055.1">
    <property type="nucleotide sequence ID" value="NC_019382.1"/>
</dbReference>
<dbReference type="EC" id="1.5.3.1" evidence="7"/>
<accession>A0A0C6PDD1</accession>
<evidence type="ECO:0000256" key="2">
    <source>
        <dbReference type="ARBA" id="ARBA00023002"/>
    </source>
</evidence>
<reference evidence="7 8" key="1">
    <citation type="journal article" date="2012" name="BMC Genomics">
        <title>Comparative genomics of the classical Bordetella subspecies: the evolution and exchange of virulence-associated diversity amongst closely related pathogens.</title>
        <authorList>
            <person name="Park J."/>
            <person name="Zhang Y."/>
            <person name="Buboltz A.M."/>
            <person name="Zhang X."/>
            <person name="Schuster S.C."/>
            <person name="Ahuja U."/>
            <person name="Liu M."/>
            <person name="Miller J.F."/>
            <person name="Sebaihia M."/>
            <person name="Bentley S.D."/>
            <person name="Parkhill J."/>
            <person name="Harvill E.T."/>
        </authorList>
    </citation>
    <scope>NUCLEOTIDE SEQUENCE [LARGE SCALE GENOMIC DNA]</scope>
    <source>
        <strain evidence="7 8">253</strain>
    </source>
</reference>
<dbReference type="GO" id="GO:0046653">
    <property type="term" value="P:tetrahydrofolate metabolic process"/>
    <property type="evidence" value="ECO:0007669"/>
    <property type="project" value="InterPro"/>
</dbReference>
<dbReference type="EMBL" id="HE965806">
    <property type="protein sequence ID" value="CCJ56379.1"/>
    <property type="molecule type" value="Genomic_DNA"/>
</dbReference>
<name>A0A0C6PDD1_BORBO</name>
<dbReference type="AlphaFoldDB" id="A0A0C6PDD1"/>
<dbReference type="InterPro" id="IPR036188">
    <property type="entry name" value="FAD/NAD-bd_sf"/>
</dbReference>
<dbReference type="Pfam" id="PF07992">
    <property type="entry name" value="Pyr_redox_2"/>
    <property type="match status" value="1"/>
</dbReference>
<dbReference type="SUPFAM" id="SSF101790">
    <property type="entry name" value="Aminomethyltransferase beta-barrel domain"/>
    <property type="match status" value="1"/>
</dbReference>
<protein>
    <submittedName>
        <fullName evidence="7">Sarcosine oxidase alpha subunit</fullName>
        <ecNumber evidence="7">1.5.3.1</ecNumber>
    </submittedName>
</protein>
<evidence type="ECO:0000259" key="6">
    <source>
        <dbReference type="Pfam" id="PF17806"/>
    </source>
</evidence>
<proteinExistence type="inferred from homology"/>
<dbReference type="InterPro" id="IPR029043">
    <property type="entry name" value="GcvT/YgfZ_C"/>
</dbReference>
<dbReference type="PIRSF" id="PIRSF037980">
    <property type="entry name" value="SoxA"/>
    <property type="match status" value="1"/>
</dbReference>
<comment type="similarity">
    <text evidence="1">Belongs to the GcvT family.</text>
</comment>
<evidence type="ECO:0000259" key="4">
    <source>
        <dbReference type="Pfam" id="PF07992"/>
    </source>
</evidence>